<evidence type="ECO:0000313" key="2">
    <source>
        <dbReference type="Proteomes" id="UP000830395"/>
    </source>
</evidence>
<dbReference type="EMBL" id="CM040997">
    <property type="protein sequence ID" value="MCJ8745964.1"/>
    <property type="molecule type" value="Genomic_DNA"/>
</dbReference>
<keyword evidence="2" id="KW-1185">Reference proteome</keyword>
<reference evidence="1" key="1">
    <citation type="submission" date="2020-02" db="EMBL/GenBank/DDBJ databases">
        <title>Genome sequencing of the panga catfish, Pangasius djambal.</title>
        <authorList>
            <person name="Wen M."/>
            <person name="Zahm M."/>
            <person name="Roques C."/>
            <person name="Cabau C."/>
            <person name="Klopp C."/>
            <person name="Donnadieu C."/>
            <person name="Jouanno E."/>
            <person name="Avarre J.-C."/>
            <person name="Campet M."/>
            <person name="Ha T."/>
            <person name="Dugue R."/>
            <person name="Lampietro C."/>
            <person name="Louis A."/>
            <person name="Herpin A."/>
            <person name="Echchiki A."/>
            <person name="Berthelot C."/>
            <person name="Parey E."/>
            <person name="Roest-Crollius H."/>
            <person name="Braasch I."/>
            <person name="Postlethwait J.H."/>
            <person name="Bobe J."/>
            <person name="Montfort J."/>
            <person name="Bouchez O."/>
            <person name="Begum T."/>
            <person name="Schartl M."/>
            <person name="Gustiano R."/>
            <person name="Guiguen Y."/>
        </authorList>
    </citation>
    <scope>NUCLEOTIDE SEQUENCE</scope>
    <source>
        <strain evidence="1">Pdj_M5554</strain>
    </source>
</reference>
<accession>A0ACC5ZDR2</accession>
<dbReference type="Proteomes" id="UP000830395">
    <property type="component" value="Chromosome 23"/>
</dbReference>
<organism evidence="1 2">
    <name type="scientific">Pangasius djambal</name>
    <dbReference type="NCBI Taxonomy" id="1691987"/>
    <lineage>
        <taxon>Eukaryota</taxon>
        <taxon>Metazoa</taxon>
        <taxon>Chordata</taxon>
        <taxon>Craniata</taxon>
        <taxon>Vertebrata</taxon>
        <taxon>Euteleostomi</taxon>
        <taxon>Actinopterygii</taxon>
        <taxon>Neopterygii</taxon>
        <taxon>Teleostei</taxon>
        <taxon>Ostariophysi</taxon>
        <taxon>Siluriformes</taxon>
        <taxon>Pangasiidae</taxon>
        <taxon>Pangasius</taxon>
    </lineage>
</organism>
<evidence type="ECO:0000313" key="1">
    <source>
        <dbReference type="EMBL" id="MCJ8745964.1"/>
    </source>
</evidence>
<sequence>MESAGCVQKPIHHPACDFTHAHSHGDDARTCGPERVHFSTADTPKENMSSSQRRGRDGHYLSHSQWCETPKLTRKDVSLRRRLLTSKSMTDVKTPSCRDACTHGASESPDVLLSGPLSYSTLRSDALTASCMKRRLVFSQAVTSTLEEGGDGASPPLSEPDLDESIISGLLPSETPEMLRERDSFRTPVTRLVADLSESLSVLSTPSRTPLSGLDAAEDSGFGSLRLDGSEDGGDDGSFQEGAPRVTLGRDHRRSRLERQRRLSTLREGSQSDDEVKGRRMNGRGLKLEEDVFAETPPLRAMQRDLSITPALQAMEALSRSFTLSHDLDRPISTLLNLSHDPDQPITTRPLLSHLIGRKMGLGKMDVLTELHVRNLHHVLSSILQLLSAREIHTCSQVCDSWSDIILQDRKANRRRRMYEREQKHTLEMGGAARVVDAETRLALTCRSALGSVQAQAKTPSTRTHTPAASGARTHTPPSTKRQQFLQVAKTLFSDECLRPCPRCERPARCHSVKAEGVCSWSECVFHFCTSCLRAYHGSADCTRLPNMHTCRKGRSQLLPGSAQSKRNVKRL</sequence>
<gene>
    <name evidence="1" type="ORF">PDJAM_G00136270</name>
</gene>
<comment type="caution">
    <text evidence="1">The sequence shown here is derived from an EMBL/GenBank/DDBJ whole genome shotgun (WGS) entry which is preliminary data.</text>
</comment>
<proteinExistence type="predicted"/>
<protein>
    <submittedName>
        <fullName evidence="1">Uncharacterized protein</fullName>
    </submittedName>
</protein>
<name>A0ACC5ZDR2_9TELE</name>